<protein>
    <submittedName>
        <fullName evidence="1">Uncharacterized protein</fullName>
    </submittedName>
</protein>
<evidence type="ECO:0000313" key="2">
    <source>
        <dbReference type="Proteomes" id="UP000185221"/>
    </source>
</evidence>
<gene>
    <name evidence="1" type="ORF">SAMN05444394_3782</name>
</gene>
<name>A0A1N6HEQ1_9BACT</name>
<accession>A0A1N6HEQ1</accession>
<dbReference type="EMBL" id="FSRC01000003">
    <property type="protein sequence ID" value="SIO18169.1"/>
    <property type="molecule type" value="Genomic_DNA"/>
</dbReference>
<dbReference type="RefSeq" id="WP_074226540.1">
    <property type="nucleotide sequence ID" value="NZ_CP146486.1"/>
</dbReference>
<evidence type="ECO:0000313" key="1">
    <source>
        <dbReference type="EMBL" id="SIO18169.1"/>
    </source>
</evidence>
<dbReference type="Proteomes" id="UP000185221">
    <property type="component" value="Unassembled WGS sequence"/>
</dbReference>
<reference evidence="2" key="1">
    <citation type="submission" date="2016-11" db="EMBL/GenBank/DDBJ databases">
        <authorList>
            <person name="Varghese N."/>
            <person name="Submissions S."/>
        </authorList>
    </citation>
    <scope>NUCLEOTIDE SEQUENCE [LARGE SCALE GENOMIC DNA]</scope>
    <source>
        <strain evidence="2">DSM 15292</strain>
    </source>
</reference>
<sequence>MATTLFQYFKRVFDDYQVLVQVNPNDYTGTELIIHPDGKVEKTIMEFDEEIFEDLEEDEFKTCSPLEFQLHLSKT</sequence>
<organism evidence="1 2">
    <name type="scientific">Algoriphagus halophilus</name>
    <dbReference type="NCBI Taxonomy" id="226505"/>
    <lineage>
        <taxon>Bacteria</taxon>
        <taxon>Pseudomonadati</taxon>
        <taxon>Bacteroidota</taxon>
        <taxon>Cytophagia</taxon>
        <taxon>Cytophagales</taxon>
        <taxon>Cyclobacteriaceae</taxon>
        <taxon>Algoriphagus</taxon>
    </lineage>
</organism>
<proteinExistence type="predicted"/>
<dbReference type="OrthoDB" id="839633at2"/>
<keyword evidence="2" id="KW-1185">Reference proteome</keyword>
<dbReference type="AlphaFoldDB" id="A0A1N6HEQ1"/>